<proteinExistence type="predicted"/>
<dbReference type="AlphaFoldDB" id="Q0ASS1"/>
<dbReference type="KEGG" id="mmr:Mmar10_0373"/>
<organism evidence="1 2">
    <name type="scientific">Maricaulis maris (strain MCS10)</name>
    <name type="common">Caulobacter maris</name>
    <dbReference type="NCBI Taxonomy" id="394221"/>
    <lineage>
        <taxon>Bacteria</taxon>
        <taxon>Pseudomonadati</taxon>
        <taxon>Pseudomonadota</taxon>
        <taxon>Alphaproteobacteria</taxon>
        <taxon>Maricaulales</taxon>
        <taxon>Maricaulaceae</taxon>
        <taxon>Maricaulis</taxon>
    </lineage>
</organism>
<dbReference type="Proteomes" id="UP000001964">
    <property type="component" value="Chromosome"/>
</dbReference>
<protein>
    <recommendedName>
        <fullName evidence="3">THAP4-like heme-binding beta-barrel domain-containing protein</fullName>
    </recommendedName>
</protein>
<evidence type="ECO:0000313" key="1">
    <source>
        <dbReference type="EMBL" id="ABI64666.1"/>
    </source>
</evidence>
<dbReference type="OrthoDB" id="7448322at2"/>
<dbReference type="eggNOG" id="ENOG5032XWV">
    <property type="taxonomic scope" value="Bacteria"/>
</dbReference>
<gene>
    <name evidence="1" type="ordered locus">Mmar10_0373</name>
</gene>
<evidence type="ECO:0008006" key="3">
    <source>
        <dbReference type="Google" id="ProtNLM"/>
    </source>
</evidence>
<sequence length="196" mass="20703" precursor="true">MPIQQTSISHHPTRVLTQLAVPLAIALVAATGATAPGLAQEGGDRARPGEVLAAMVGTWQGSGWSMNRTQERETFDVFERVESVAGGHLVMIRGRGYAPAGTGEDGRLVHDAGGIVRLTEAGGYEMFAATAMNGADGFAMEVTGTGYTWEIPLGPHGRIVYEAVFTADSWTETGQYCDPAGQCYPTLSMTLTRVAD</sequence>
<dbReference type="EMBL" id="CP000449">
    <property type="protein sequence ID" value="ABI64666.1"/>
    <property type="molecule type" value="Genomic_DNA"/>
</dbReference>
<keyword evidence="2" id="KW-1185">Reference proteome</keyword>
<accession>Q0ASS1</accession>
<name>Q0ASS1_MARMM</name>
<evidence type="ECO:0000313" key="2">
    <source>
        <dbReference type="Proteomes" id="UP000001964"/>
    </source>
</evidence>
<dbReference type="HOGENOM" id="CLU_123225_0_0_5"/>
<reference evidence="1 2" key="1">
    <citation type="submission" date="2006-08" db="EMBL/GenBank/DDBJ databases">
        <title>Complete sequence of Maricaulis maris MCS10.</title>
        <authorList>
            <consortium name="US DOE Joint Genome Institute"/>
            <person name="Copeland A."/>
            <person name="Lucas S."/>
            <person name="Lapidus A."/>
            <person name="Barry K."/>
            <person name="Detter J.C."/>
            <person name="Glavina del Rio T."/>
            <person name="Hammon N."/>
            <person name="Israni S."/>
            <person name="Dalin E."/>
            <person name="Tice H."/>
            <person name="Pitluck S."/>
            <person name="Saunders E."/>
            <person name="Brettin T."/>
            <person name="Bruce D."/>
            <person name="Han C."/>
            <person name="Tapia R."/>
            <person name="Gilna P."/>
            <person name="Schmutz J."/>
            <person name="Larimer F."/>
            <person name="Land M."/>
            <person name="Hauser L."/>
            <person name="Kyrpides N."/>
            <person name="Mikhailova N."/>
            <person name="Viollier P."/>
            <person name="Stephens C."/>
            <person name="Richardson P."/>
        </authorList>
    </citation>
    <scope>NUCLEOTIDE SEQUENCE [LARGE SCALE GENOMIC DNA]</scope>
    <source>
        <strain evidence="1 2">MCS10</strain>
    </source>
</reference>
<dbReference type="RefSeq" id="WP_011642313.1">
    <property type="nucleotide sequence ID" value="NC_008347.1"/>
</dbReference>